<proteinExistence type="predicted"/>
<keyword evidence="1" id="KW-0812">Transmembrane</keyword>
<protein>
    <submittedName>
        <fullName evidence="2">DUF4190 domain-containing protein</fullName>
    </submittedName>
</protein>
<feature type="transmembrane region" description="Helical" evidence="1">
    <location>
        <begin position="51"/>
        <end position="77"/>
    </location>
</feature>
<keyword evidence="1" id="KW-1133">Transmembrane helix</keyword>
<sequence length="78" mass="8175">MSRKATASLVFGILGIVFSLIIPIAGIILGAAGAVLSWFSRQSEKKKLSITGMVLSGVGIVIGVLNMIFGMLLYSVFT</sequence>
<comment type="caution">
    <text evidence="2">The sequence shown here is derived from an EMBL/GenBank/DDBJ whole genome shotgun (WGS) entry which is preliminary data.</text>
</comment>
<name>A0A7W2A733_9BACL</name>
<dbReference type="EMBL" id="JACEIQ010000001">
    <property type="protein sequence ID" value="MBA4492707.1"/>
    <property type="molecule type" value="Genomic_DNA"/>
</dbReference>
<reference evidence="2 3" key="1">
    <citation type="submission" date="2020-07" db="EMBL/GenBank/DDBJ databases">
        <authorList>
            <person name="Feng H."/>
        </authorList>
    </citation>
    <scope>NUCLEOTIDE SEQUENCE [LARGE SCALE GENOMIC DNA]</scope>
    <source>
        <strain evidence="3">s-10</strain>
    </source>
</reference>
<dbReference type="AlphaFoldDB" id="A0A7W2A733"/>
<keyword evidence="3" id="KW-1185">Reference proteome</keyword>
<accession>A0A7W2A733</accession>
<evidence type="ECO:0000313" key="3">
    <source>
        <dbReference type="Proteomes" id="UP000535491"/>
    </source>
</evidence>
<feature type="transmembrane region" description="Helical" evidence="1">
    <location>
        <begin position="6"/>
        <end position="39"/>
    </location>
</feature>
<dbReference type="Proteomes" id="UP000535491">
    <property type="component" value="Unassembled WGS sequence"/>
</dbReference>
<organism evidence="2 3">
    <name type="scientific">Paenactinomyces guangxiensis</name>
    <dbReference type="NCBI Taxonomy" id="1490290"/>
    <lineage>
        <taxon>Bacteria</taxon>
        <taxon>Bacillati</taxon>
        <taxon>Bacillota</taxon>
        <taxon>Bacilli</taxon>
        <taxon>Bacillales</taxon>
        <taxon>Thermoactinomycetaceae</taxon>
        <taxon>Paenactinomyces</taxon>
    </lineage>
</organism>
<keyword evidence="1" id="KW-0472">Membrane</keyword>
<gene>
    <name evidence="2" type="ORF">H1191_00020</name>
</gene>
<evidence type="ECO:0000256" key="1">
    <source>
        <dbReference type="SAM" id="Phobius"/>
    </source>
</evidence>
<evidence type="ECO:0000313" key="2">
    <source>
        <dbReference type="EMBL" id="MBA4492707.1"/>
    </source>
</evidence>